<keyword evidence="3 4" id="KW-0810">Translation regulation</keyword>
<dbReference type="EMBL" id="FOTR01000010">
    <property type="protein sequence ID" value="SFM23717.1"/>
    <property type="molecule type" value="Genomic_DNA"/>
</dbReference>
<dbReference type="GO" id="GO:0005737">
    <property type="term" value="C:cytoplasm"/>
    <property type="evidence" value="ECO:0007669"/>
    <property type="project" value="UniProtKB-SubCell"/>
</dbReference>
<comment type="similarity">
    <text evidence="4">Belongs to the FliW family.</text>
</comment>
<dbReference type="NCBIfam" id="NF009793">
    <property type="entry name" value="PRK13285.1-1"/>
    <property type="match status" value="1"/>
</dbReference>
<dbReference type="InterPro" id="IPR024046">
    <property type="entry name" value="Flagellar_assmbl_FliW_dom_sf"/>
</dbReference>
<keyword evidence="2 4" id="KW-1005">Bacterial flagellum biogenesis</keyword>
<evidence type="ECO:0000313" key="5">
    <source>
        <dbReference type="EMBL" id="SFM23717.1"/>
    </source>
</evidence>
<accession>A0A1I4P849</accession>
<protein>
    <recommendedName>
        <fullName evidence="4">Flagellar assembly factor FliW</fullName>
    </recommendedName>
</protein>
<evidence type="ECO:0000256" key="2">
    <source>
        <dbReference type="ARBA" id="ARBA00022795"/>
    </source>
</evidence>
<keyword evidence="6" id="KW-1185">Reference proteome</keyword>
<reference evidence="6" key="1">
    <citation type="submission" date="2016-10" db="EMBL/GenBank/DDBJ databases">
        <authorList>
            <person name="Varghese N."/>
            <person name="Submissions S."/>
        </authorList>
    </citation>
    <scope>NUCLEOTIDE SEQUENCE [LARGE SCALE GENOMIC DNA]</scope>
    <source>
        <strain evidence="6">CGMCC 1.4250</strain>
    </source>
</reference>
<keyword evidence="4" id="KW-0143">Chaperone</keyword>
<keyword evidence="5" id="KW-0966">Cell projection</keyword>
<keyword evidence="1 4" id="KW-0963">Cytoplasm</keyword>
<dbReference type="InterPro" id="IPR003775">
    <property type="entry name" value="Flagellar_assembly_factor_FliW"/>
</dbReference>
<dbReference type="GO" id="GO:0044780">
    <property type="term" value="P:bacterial-type flagellum assembly"/>
    <property type="evidence" value="ECO:0007669"/>
    <property type="project" value="UniProtKB-UniRule"/>
</dbReference>
<dbReference type="OrthoDB" id="9801235at2"/>
<keyword evidence="5" id="KW-0282">Flagellum</keyword>
<evidence type="ECO:0000313" key="6">
    <source>
        <dbReference type="Proteomes" id="UP000198565"/>
    </source>
</evidence>
<comment type="subcellular location">
    <subcellularLocation>
        <location evidence="4">Cytoplasm</location>
    </subcellularLocation>
</comment>
<comment type="function">
    <text evidence="4">Acts as an anti-CsrA protein, binds CsrA and prevents it from repressing translation of its target genes, one of which is flagellin. Binds to flagellin and participates in the assembly of the flagellum.</text>
</comment>
<dbReference type="Gene3D" id="2.30.290.10">
    <property type="entry name" value="BH3618-like"/>
    <property type="match status" value="1"/>
</dbReference>
<dbReference type="PANTHER" id="PTHR39190">
    <property type="entry name" value="FLAGELLAR ASSEMBLY FACTOR FLIW"/>
    <property type="match status" value="1"/>
</dbReference>
<dbReference type="AlphaFoldDB" id="A0A1I4P849"/>
<dbReference type="Proteomes" id="UP000198565">
    <property type="component" value="Unassembled WGS sequence"/>
</dbReference>
<evidence type="ECO:0000256" key="1">
    <source>
        <dbReference type="ARBA" id="ARBA00022490"/>
    </source>
</evidence>
<name>A0A1I4P849_9BACI</name>
<keyword evidence="5" id="KW-0969">Cilium</keyword>
<dbReference type="HAMAP" id="MF_01185">
    <property type="entry name" value="FliW"/>
    <property type="match status" value="1"/>
</dbReference>
<proteinExistence type="inferred from homology"/>
<evidence type="ECO:0000256" key="3">
    <source>
        <dbReference type="ARBA" id="ARBA00022845"/>
    </source>
</evidence>
<gene>
    <name evidence="4" type="primary">fliW</name>
    <name evidence="5" type="ORF">SAMN04487943_110119</name>
</gene>
<dbReference type="PANTHER" id="PTHR39190:SF1">
    <property type="entry name" value="FLAGELLAR ASSEMBLY FACTOR FLIW"/>
    <property type="match status" value="1"/>
</dbReference>
<dbReference type="GO" id="GO:0006417">
    <property type="term" value="P:regulation of translation"/>
    <property type="evidence" value="ECO:0007669"/>
    <property type="project" value="UniProtKB-KW"/>
</dbReference>
<dbReference type="Pfam" id="PF02623">
    <property type="entry name" value="FliW"/>
    <property type="match status" value="1"/>
</dbReference>
<dbReference type="SUPFAM" id="SSF141457">
    <property type="entry name" value="BH3618-like"/>
    <property type="match status" value="1"/>
</dbReference>
<comment type="subunit">
    <text evidence="4">Interacts with translational regulator CsrA and flagellin(s).</text>
</comment>
<evidence type="ECO:0000256" key="4">
    <source>
        <dbReference type="HAMAP-Rule" id="MF_01185"/>
    </source>
</evidence>
<organism evidence="5 6">
    <name type="scientific">Gracilibacillus orientalis</name>
    <dbReference type="NCBI Taxonomy" id="334253"/>
    <lineage>
        <taxon>Bacteria</taxon>
        <taxon>Bacillati</taxon>
        <taxon>Bacillota</taxon>
        <taxon>Bacilli</taxon>
        <taxon>Bacillales</taxon>
        <taxon>Bacillaceae</taxon>
        <taxon>Gracilibacillus</taxon>
    </lineage>
</organism>
<dbReference type="RefSeq" id="WP_091484901.1">
    <property type="nucleotide sequence ID" value="NZ_FOTR01000010.1"/>
</dbReference>
<sequence length="148" mass="16913">MQINTKYFGEVDINKQEIIHFTKGIPGFLDEKEFVLLSFEESGLFQVLQSTNGIDPTFVVVNPFLFVEDYQLDLDDQTIEQLLIKDEKDVMVLAIVTVKDPLTTSTANLQAPIVINQSSKNAKQYITNNKDYTTREQIFNKTSKEEEA</sequence>
<dbReference type="STRING" id="334253.SAMN04487943_110119"/>